<keyword evidence="2" id="KW-1185">Reference proteome</keyword>
<sequence length="61" mass="6707">MPLIDTDRLQLISTYARSYVKRSGAVGVGVGYIYQLIDAGKLEHITIDGVTFIVLPLPEKT</sequence>
<proteinExistence type="predicted"/>
<dbReference type="EMBL" id="FZNS01000011">
    <property type="protein sequence ID" value="SNR91840.1"/>
    <property type="molecule type" value="Genomic_DNA"/>
</dbReference>
<gene>
    <name evidence="1" type="ORF">SAMN06269173_11156</name>
</gene>
<evidence type="ECO:0000313" key="1">
    <source>
        <dbReference type="EMBL" id="SNR91840.1"/>
    </source>
</evidence>
<protein>
    <submittedName>
        <fullName evidence="1">Uncharacterized protein</fullName>
    </submittedName>
</protein>
<name>A0A239A8E0_9BACT</name>
<evidence type="ECO:0000313" key="2">
    <source>
        <dbReference type="Proteomes" id="UP000198310"/>
    </source>
</evidence>
<dbReference type="RefSeq" id="WP_089333890.1">
    <property type="nucleotide sequence ID" value="NZ_FZNS01000011.1"/>
</dbReference>
<reference evidence="2" key="1">
    <citation type="submission" date="2017-06" db="EMBL/GenBank/DDBJ databases">
        <authorList>
            <person name="Varghese N."/>
            <person name="Submissions S."/>
        </authorList>
    </citation>
    <scope>NUCLEOTIDE SEQUENCE [LARGE SCALE GENOMIC DNA]</scope>
    <source>
        <strain evidence="2">DSM 28041</strain>
    </source>
</reference>
<dbReference type="AlphaFoldDB" id="A0A239A8E0"/>
<accession>A0A239A8E0</accession>
<organism evidence="1 2">
    <name type="scientific">Hymenobacter mucosus</name>
    <dbReference type="NCBI Taxonomy" id="1411120"/>
    <lineage>
        <taxon>Bacteria</taxon>
        <taxon>Pseudomonadati</taxon>
        <taxon>Bacteroidota</taxon>
        <taxon>Cytophagia</taxon>
        <taxon>Cytophagales</taxon>
        <taxon>Hymenobacteraceae</taxon>
        <taxon>Hymenobacter</taxon>
    </lineage>
</organism>
<dbReference type="Proteomes" id="UP000198310">
    <property type="component" value="Unassembled WGS sequence"/>
</dbReference>